<evidence type="ECO:0000313" key="4">
    <source>
        <dbReference type="Proteomes" id="UP001628179"/>
    </source>
</evidence>
<dbReference type="PANTHER" id="PTHR14689">
    <property type="entry name" value="PHORBOL-ESTER_DAG-TYPE DOMAIN-CONTAINING PROTEIN"/>
    <property type="match status" value="1"/>
</dbReference>
<dbReference type="Proteomes" id="UP001628179">
    <property type="component" value="Unassembled WGS sequence"/>
</dbReference>
<feature type="compositionally biased region" description="Basic residues" evidence="1">
    <location>
        <begin position="202"/>
        <end position="211"/>
    </location>
</feature>
<dbReference type="Pfam" id="PF13926">
    <property type="entry name" value="DUF4211"/>
    <property type="match status" value="1"/>
</dbReference>
<name>A0ABQ0GRF6_9PEZI</name>
<feature type="compositionally biased region" description="Acidic residues" evidence="1">
    <location>
        <begin position="293"/>
        <end position="310"/>
    </location>
</feature>
<evidence type="ECO:0000259" key="2">
    <source>
        <dbReference type="Pfam" id="PF13926"/>
    </source>
</evidence>
<gene>
    <name evidence="3" type="ORF">MFIFM68171_10524</name>
</gene>
<feature type="region of interest" description="Disordered" evidence="1">
    <location>
        <begin position="1"/>
        <end position="310"/>
    </location>
</feature>
<keyword evidence="4" id="KW-1185">Reference proteome</keyword>
<feature type="region of interest" description="Disordered" evidence="1">
    <location>
        <begin position="449"/>
        <end position="474"/>
    </location>
</feature>
<feature type="compositionally biased region" description="Basic residues" evidence="1">
    <location>
        <begin position="279"/>
        <end position="289"/>
    </location>
</feature>
<dbReference type="PANTHER" id="PTHR14689:SF0">
    <property type="entry name" value="COILED-COIL DOMAIN-CONTAINING PROTEIN 82"/>
    <property type="match status" value="1"/>
</dbReference>
<feature type="compositionally biased region" description="Basic residues" evidence="1">
    <location>
        <begin position="19"/>
        <end position="32"/>
    </location>
</feature>
<dbReference type="InterPro" id="IPR025451">
    <property type="entry name" value="DUF4211"/>
</dbReference>
<organism evidence="3 4">
    <name type="scientific">Madurella fahalii</name>
    <dbReference type="NCBI Taxonomy" id="1157608"/>
    <lineage>
        <taxon>Eukaryota</taxon>
        <taxon>Fungi</taxon>
        <taxon>Dikarya</taxon>
        <taxon>Ascomycota</taxon>
        <taxon>Pezizomycotina</taxon>
        <taxon>Sordariomycetes</taxon>
        <taxon>Sordariomycetidae</taxon>
        <taxon>Sordariales</taxon>
        <taxon>Sordariales incertae sedis</taxon>
        <taxon>Madurella</taxon>
    </lineage>
</organism>
<comment type="caution">
    <text evidence="3">The sequence shown here is derived from an EMBL/GenBank/DDBJ whole genome shotgun (WGS) entry which is preliminary data.</text>
</comment>
<feature type="compositionally biased region" description="Acidic residues" evidence="1">
    <location>
        <begin position="251"/>
        <end position="268"/>
    </location>
</feature>
<sequence>MAKSDRARQQTLEATLGRSRVRPVIKTPKPKTIHGSGEDANSSSSPVRHAAAVESSPKVPPSSFMASSQIGGSATKRRVLLEDSSSEVSSRDEEPVLPVRDTKRGKKRQLSDSSWSGKSSTTTMDQNNGNEEEDDDDKPLVTPKSGNRLSRKRAIVSDDDDDDDQQPRYSSPVKRRRLVRRNAPSSPFTTENDEDGEPSSMRTRRTRRKPLTAKEKARELLRRKRAGEAIEENEEPSLSEEEAPMKAVYDTDSDNPALDEFEDDEEGVLEFKEEVQKDKKGKKKKKKRTATGDDGDSDSDESMDDFLVDDSDEPLGIPAEVYMDIPLQFTSHSHKPLKHHFRDVVEWLVQFKVNPGFSEKGHELYRMAWRKLDDEVRGLAQSKFESSAWKPDFTKALRARPYFTNQELVKGNPDNYQTCGACGRSNHPATWVISFSGTPYYKDSTKDTFLEPVEGDSDSDSNSGSCDEDEDGNEIPKETKKWFIGVVCNSNAETAHNLMHWKHALLDWVDTRLHEDGYMSPGKLAERERMRPKQKYKLVDEILKRWVDDGIVKALYQDFKGTIEQARNKSTTGRYHR</sequence>
<feature type="compositionally biased region" description="Low complexity" evidence="1">
    <location>
        <begin position="111"/>
        <end position="129"/>
    </location>
</feature>
<reference evidence="3 4" key="1">
    <citation type="submission" date="2024-09" db="EMBL/GenBank/DDBJ databases">
        <title>Itraconazole resistance in Madurella fahalii resulting from another homologue of gene encoding cytochrome P450 14-alpha sterol demethylase (CYP51).</title>
        <authorList>
            <person name="Yoshioka I."/>
            <person name="Fahal A.H."/>
            <person name="Kaneko S."/>
            <person name="Yaguchi T."/>
        </authorList>
    </citation>
    <scope>NUCLEOTIDE SEQUENCE [LARGE SCALE GENOMIC DNA]</scope>
    <source>
        <strain evidence="3 4">IFM 68171</strain>
    </source>
</reference>
<dbReference type="GeneID" id="98181266"/>
<protein>
    <recommendedName>
        <fullName evidence="2">DUF4211 domain-containing protein</fullName>
    </recommendedName>
</protein>
<feature type="domain" description="DUF4211" evidence="2">
    <location>
        <begin position="305"/>
        <end position="444"/>
    </location>
</feature>
<evidence type="ECO:0000256" key="1">
    <source>
        <dbReference type="SAM" id="MobiDB-lite"/>
    </source>
</evidence>
<accession>A0ABQ0GRF6</accession>
<feature type="compositionally biased region" description="Acidic residues" evidence="1">
    <location>
        <begin position="229"/>
        <end position="242"/>
    </location>
</feature>
<feature type="compositionally biased region" description="Basic and acidic residues" evidence="1">
    <location>
        <begin position="269"/>
        <end position="278"/>
    </location>
</feature>
<evidence type="ECO:0000313" key="3">
    <source>
        <dbReference type="EMBL" id="GAB1320314.1"/>
    </source>
</evidence>
<dbReference type="EMBL" id="BAAFSV010000006">
    <property type="protein sequence ID" value="GAB1320314.1"/>
    <property type="molecule type" value="Genomic_DNA"/>
</dbReference>
<proteinExistence type="predicted"/>
<dbReference type="RefSeq" id="XP_070922044.1">
    <property type="nucleotide sequence ID" value="XM_071065943.1"/>
</dbReference>